<gene>
    <name evidence="9" type="ORF">MNEG_12662</name>
</gene>
<dbReference type="RefSeq" id="XP_013894320.1">
    <property type="nucleotide sequence ID" value="XM_014038866.1"/>
</dbReference>
<comment type="subcellular location">
    <subcellularLocation>
        <location evidence="1">Membrane</location>
        <topology evidence="1">Multi-pass membrane protein</topology>
    </subcellularLocation>
</comment>
<feature type="transmembrane region" description="Helical" evidence="8">
    <location>
        <begin position="382"/>
        <end position="410"/>
    </location>
</feature>
<keyword evidence="4 8" id="KW-1133">Transmembrane helix</keyword>
<dbReference type="PANTHER" id="PTHR13624">
    <property type="entry name" value="RE42071P"/>
    <property type="match status" value="1"/>
</dbReference>
<feature type="compositionally biased region" description="Gly residues" evidence="7">
    <location>
        <begin position="60"/>
        <end position="69"/>
    </location>
</feature>
<keyword evidence="6" id="KW-0325">Glycoprotein</keyword>
<evidence type="ECO:0008006" key="11">
    <source>
        <dbReference type="Google" id="ProtNLM"/>
    </source>
</evidence>
<keyword evidence="3 8" id="KW-0812">Transmembrane</keyword>
<dbReference type="InterPro" id="IPR019395">
    <property type="entry name" value="Transmembrane_161A/B"/>
</dbReference>
<dbReference type="OrthoDB" id="550035at2759"/>
<organism evidence="9 10">
    <name type="scientific">Monoraphidium neglectum</name>
    <dbReference type="NCBI Taxonomy" id="145388"/>
    <lineage>
        <taxon>Eukaryota</taxon>
        <taxon>Viridiplantae</taxon>
        <taxon>Chlorophyta</taxon>
        <taxon>core chlorophytes</taxon>
        <taxon>Chlorophyceae</taxon>
        <taxon>CS clade</taxon>
        <taxon>Sphaeropleales</taxon>
        <taxon>Selenastraceae</taxon>
        <taxon>Monoraphidium</taxon>
    </lineage>
</organism>
<dbReference type="EMBL" id="KK103581">
    <property type="protein sequence ID" value="KIY95300.1"/>
    <property type="molecule type" value="Genomic_DNA"/>
</dbReference>
<accession>A0A0D2MK37</accession>
<feature type="transmembrane region" description="Helical" evidence="8">
    <location>
        <begin position="175"/>
        <end position="195"/>
    </location>
</feature>
<feature type="transmembrane region" description="Helical" evidence="8">
    <location>
        <begin position="112"/>
        <end position="130"/>
    </location>
</feature>
<feature type="transmembrane region" description="Helical" evidence="8">
    <location>
        <begin position="287"/>
        <end position="310"/>
    </location>
</feature>
<evidence type="ECO:0000256" key="5">
    <source>
        <dbReference type="ARBA" id="ARBA00023136"/>
    </source>
</evidence>
<dbReference type="GO" id="GO:0016020">
    <property type="term" value="C:membrane"/>
    <property type="evidence" value="ECO:0007669"/>
    <property type="project" value="UniProtKB-SubCell"/>
</dbReference>
<evidence type="ECO:0000256" key="3">
    <source>
        <dbReference type="ARBA" id="ARBA00022692"/>
    </source>
</evidence>
<proteinExistence type="inferred from homology"/>
<feature type="region of interest" description="Disordered" evidence="7">
    <location>
        <begin position="49"/>
        <end position="77"/>
    </location>
</feature>
<evidence type="ECO:0000256" key="7">
    <source>
        <dbReference type="SAM" id="MobiDB-lite"/>
    </source>
</evidence>
<feature type="transmembrane region" description="Helical" evidence="8">
    <location>
        <begin position="6"/>
        <end position="25"/>
    </location>
</feature>
<evidence type="ECO:0000256" key="6">
    <source>
        <dbReference type="ARBA" id="ARBA00023180"/>
    </source>
</evidence>
<dbReference type="PANTHER" id="PTHR13624:SF6">
    <property type="entry name" value="EMEI"/>
    <property type="match status" value="1"/>
</dbReference>
<keyword evidence="5 8" id="KW-0472">Membrane</keyword>
<feature type="transmembrane region" description="Helical" evidence="8">
    <location>
        <begin position="142"/>
        <end position="163"/>
    </location>
</feature>
<dbReference type="AlphaFoldDB" id="A0A0D2MK37"/>
<reference evidence="9 10" key="1">
    <citation type="journal article" date="2013" name="BMC Genomics">
        <title>Reconstruction of the lipid metabolism for the microalga Monoraphidium neglectum from its genome sequence reveals characteristics suitable for biofuel production.</title>
        <authorList>
            <person name="Bogen C."/>
            <person name="Al-Dilaimi A."/>
            <person name="Albersmeier A."/>
            <person name="Wichmann J."/>
            <person name="Grundmann M."/>
            <person name="Rupp O."/>
            <person name="Lauersen K.J."/>
            <person name="Blifernez-Klassen O."/>
            <person name="Kalinowski J."/>
            <person name="Goesmann A."/>
            <person name="Mussgnug J.H."/>
            <person name="Kruse O."/>
        </authorList>
    </citation>
    <scope>NUCLEOTIDE SEQUENCE [LARGE SCALE GENOMIC DNA]</scope>
    <source>
        <strain evidence="9 10">SAG 48.87</strain>
    </source>
</reference>
<sequence length="526" mass="54020">MGTPIILGPTLLPCFLFAFVSIFIFRIRPGKHLLAGLNIFTLASSASAAPTQIPTPTRGAGRGGGGAGGSAKKRAAPKAQQVVDSGSGLTLNLSRIGEGTLDRLEFYDAFEIIAHGMLALGLVLAVQLAVDHFDLLGRPVNRFTLSHMLPLLTLFILFSLLNSEFLHPAVQSGDRIAVGLLGAALAIAALAAVGLSPQGALALDLRAAAKELWEGWLPSYLSNERLQIAHGAISKALGAVDAPVLAAGAALLGGAAGGLMLGPAWRYGRLLTDAVAPRPWMLQYARLTWRQVLTVQLGLALNLAVCGLWIGPMADALLLPPAALDRVRLAVLGAAALANLLSVRPLVQSYLNLGFVNWFVIRHAAGADEASKAREINRQSKITLVFAGKVALQMIFLPALQAAALGLLLLHTLPSAAARRAADEAAARAAELAAVGGGGGGSGAAEAAPDLADIIKGMLPELSGPPKTPAAAAAAAAAAAWAARPSALFAAAAGFLAWWPTCVWCALSAFSLLLVRSGVVAGHVAV</sequence>
<comment type="similarity">
    <text evidence="2">Belongs to the TMEM161 family.</text>
</comment>
<protein>
    <recommendedName>
        <fullName evidence="11">Transmembrane protein</fullName>
    </recommendedName>
</protein>
<dbReference type="Proteomes" id="UP000054498">
    <property type="component" value="Unassembled WGS sequence"/>
</dbReference>
<keyword evidence="10" id="KW-1185">Reference proteome</keyword>
<evidence type="ECO:0000256" key="4">
    <source>
        <dbReference type="ARBA" id="ARBA00022989"/>
    </source>
</evidence>
<evidence type="ECO:0000313" key="9">
    <source>
        <dbReference type="EMBL" id="KIY95300.1"/>
    </source>
</evidence>
<evidence type="ECO:0000313" key="10">
    <source>
        <dbReference type="Proteomes" id="UP000054498"/>
    </source>
</evidence>
<evidence type="ECO:0000256" key="1">
    <source>
        <dbReference type="ARBA" id="ARBA00004141"/>
    </source>
</evidence>
<evidence type="ECO:0000256" key="8">
    <source>
        <dbReference type="SAM" id="Phobius"/>
    </source>
</evidence>
<name>A0A0D2MK37_9CHLO</name>
<dbReference type="KEGG" id="mng:MNEG_12662"/>
<feature type="transmembrane region" description="Helical" evidence="8">
    <location>
        <begin position="244"/>
        <end position="266"/>
    </location>
</feature>
<evidence type="ECO:0000256" key="2">
    <source>
        <dbReference type="ARBA" id="ARBA00009706"/>
    </source>
</evidence>
<feature type="transmembrane region" description="Helical" evidence="8">
    <location>
        <begin position="488"/>
        <end position="515"/>
    </location>
</feature>
<dbReference type="GeneID" id="25730047"/>